<name>A0A644YL14_9ZZZZ</name>
<proteinExistence type="predicted"/>
<comment type="caution">
    <text evidence="1">The sequence shown here is derived from an EMBL/GenBank/DDBJ whole genome shotgun (WGS) entry which is preliminary data.</text>
</comment>
<reference evidence="1" key="1">
    <citation type="submission" date="2019-08" db="EMBL/GenBank/DDBJ databases">
        <authorList>
            <person name="Kucharzyk K."/>
            <person name="Murdoch R.W."/>
            <person name="Higgins S."/>
            <person name="Loffler F."/>
        </authorList>
    </citation>
    <scope>NUCLEOTIDE SEQUENCE</scope>
</reference>
<organism evidence="1">
    <name type="scientific">bioreactor metagenome</name>
    <dbReference type="NCBI Taxonomy" id="1076179"/>
    <lineage>
        <taxon>unclassified sequences</taxon>
        <taxon>metagenomes</taxon>
        <taxon>ecological metagenomes</taxon>
    </lineage>
</organism>
<accession>A0A644YL14</accession>
<dbReference type="EMBL" id="VSSQ01005403">
    <property type="protein sequence ID" value="MPM29009.1"/>
    <property type="molecule type" value="Genomic_DNA"/>
</dbReference>
<dbReference type="AlphaFoldDB" id="A0A644YL14"/>
<evidence type="ECO:0000313" key="1">
    <source>
        <dbReference type="EMBL" id="MPM29009.1"/>
    </source>
</evidence>
<gene>
    <name evidence="1" type="ORF">SDC9_75547</name>
</gene>
<protein>
    <submittedName>
        <fullName evidence="1">Uncharacterized protein</fullName>
    </submittedName>
</protein>
<sequence>MVNDLQWQTTGHPNLMAGKEILRLFVQNGCISPLENEGNDVPLRKTSY</sequence>